<dbReference type="InterPro" id="IPR011496">
    <property type="entry name" value="O-GlcNAcase_cat"/>
</dbReference>
<dbReference type="SUPFAM" id="SSF51445">
    <property type="entry name" value="(Trans)glycosidases"/>
    <property type="match status" value="1"/>
</dbReference>
<name>A0ABN7NTU2_TIMPD</name>
<organism evidence="5 6">
    <name type="scientific">Timema podura</name>
    <name type="common">Walking stick</name>
    <dbReference type="NCBI Taxonomy" id="61482"/>
    <lineage>
        <taxon>Eukaryota</taxon>
        <taxon>Metazoa</taxon>
        <taxon>Ecdysozoa</taxon>
        <taxon>Arthropoda</taxon>
        <taxon>Hexapoda</taxon>
        <taxon>Insecta</taxon>
        <taxon>Pterygota</taxon>
        <taxon>Neoptera</taxon>
        <taxon>Polyneoptera</taxon>
        <taxon>Phasmatodea</taxon>
        <taxon>Timematodea</taxon>
        <taxon>Timematoidea</taxon>
        <taxon>Timematidae</taxon>
        <taxon>Timema</taxon>
    </lineage>
</organism>
<dbReference type="Pfam" id="PF07555">
    <property type="entry name" value="NAGidase"/>
    <property type="match status" value="1"/>
</dbReference>
<dbReference type="PROSITE" id="PS52009">
    <property type="entry name" value="GH84"/>
    <property type="match status" value="1"/>
</dbReference>
<evidence type="ECO:0000313" key="6">
    <source>
        <dbReference type="Proteomes" id="UP001153148"/>
    </source>
</evidence>
<keyword evidence="1" id="KW-0378">Hydrolase</keyword>
<evidence type="ECO:0000313" key="5">
    <source>
        <dbReference type="EMBL" id="CAG2057727.1"/>
    </source>
</evidence>
<evidence type="ECO:0000256" key="1">
    <source>
        <dbReference type="ARBA" id="ARBA00022801"/>
    </source>
</evidence>
<gene>
    <name evidence="5" type="ORF">TPAB3V08_LOCUS4704</name>
</gene>
<protein>
    <recommendedName>
        <fullName evidence="4">GH84 domain-containing protein</fullName>
    </recommendedName>
</protein>
<feature type="chain" id="PRO_5047081341" description="GH84 domain-containing protein" evidence="3">
    <location>
        <begin position="18"/>
        <end position="407"/>
    </location>
</feature>
<feature type="domain" description="GH84" evidence="4">
    <location>
        <begin position="1"/>
        <end position="97"/>
    </location>
</feature>
<keyword evidence="3" id="KW-0732">Signal</keyword>
<reference evidence="5" key="1">
    <citation type="submission" date="2021-03" db="EMBL/GenBank/DDBJ databases">
        <authorList>
            <person name="Tran Van P."/>
        </authorList>
    </citation>
    <scope>NUCLEOTIDE SEQUENCE</scope>
</reference>
<evidence type="ECO:0000259" key="4">
    <source>
        <dbReference type="PROSITE" id="PS52009"/>
    </source>
</evidence>
<dbReference type="PANTHER" id="PTHR13170">
    <property type="entry name" value="O-GLCNACASE"/>
    <property type="match status" value="1"/>
</dbReference>
<comment type="caution">
    <text evidence="5">The sequence shown here is derived from an EMBL/GenBank/DDBJ whole genome shotgun (WGS) entry which is preliminary data.</text>
</comment>
<sequence>MFYVLLMLLVSGPKVISRILTVESIEEITDVLRRPPVIWDNIHANDYDQKRVFLGPYSGRSPDLIPKLRGVLTNPNCEYGANFVAIHTLAQWSRCNVDGKRDPTINDTVSADIKLETETEDGGVGEDVPSTLSPNMYHPRQALRNAINEWLPEFFRPRAVWGPIAKPQQVVAAAVPIPIIPSVNTCMSLTTTTTSCSSATLPLINSNQLQALAEVCSSVTTSISEATLLCEKALTHEDLALLCDLFYLPFEHGGQGIQLLQEFNWLKSNAHLVTQANKKGKESPTEPEVTEWFERATRLEEISKAVNLLFQHLTFVPNRELLYDLYPYMWDMRGVISLLNSYIKWLGECPPSLCRPVHSVSPYTELWFSKGWKETFMSGEQEPWVFRGGLTADLQVYRKYFHFMFTV</sequence>
<feature type="signal peptide" evidence="3">
    <location>
        <begin position="1"/>
        <end position="17"/>
    </location>
</feature>
<evidence type="ECO:0000256" key="2">
    <source>
        <dbReference type="ARBA" id="ARBA00023295"/>
    </source>
</evidence>
<dbReference type="InterPro" id="IPR017853">
    <property type="entry name" value="GH"/>
</dbReference>
<keyword evidence="2" id="KW-0326">Glycosidase</keyword>
<dbReference type="InterPro" id="IPR051822">
    <property type="entry name" value="Glycosyl_Hydrolase_84"/>
</dbReference>
<dbReference type="EMBL" id="CAJPIN010005939">
    <property type="protein sequence ID" value="CAG2057727.1"/>
    <property type="molecule type" value="Genomic_DNA"/>
</dbReference>
<dbReference type="PANTHER" id="PTHR13170:SF16">
    <property type="entry name" value="PROTEIN O-GLCNACASE"/>
    <property type="match status" value="1"/>
</dbReference>
<keyword evidence="6" id="KW-1185">Reference proteome</keyword>
<dbReference type="Proteomes" id="UP001153148">
    <property type="component" value="Unassembled WGS sequence"/>
</dbReference>
<accession>A0ABN7NTU2</accession>
<evidence type="ECO:0000256" key="3">
    <source>
        <dbReference type="SAM" id="SignalP"/>
    </source>
</evidence>
<proteinExistence type="predicted"/>
<dbReference type="Gene3D" id="3.20.20.80">
    <property type="entry name" value="Glycosidases"/>
    <property type="match status" value="1"/>
</dbReference>
<dbReference type="Gene3D" id="1.20.58.240">
    <property type="entry name" value="STAT, domain 1"/>
    <property type="match status" value="1"/>
</dbReference>